<dbReference type="Pfam" id="PF02758">
    <property type="entry name" value="PYRIN"/>
    <property type="match status" value="1"/>
</dbReference>
<feature type="non-terminal residue" evidence="2">
    <location>
        <position position="1"/>
    </location>
</feature>
<dbReference type="InterPro" id="IPR011029">
    <property type="entry name" value="DEATH-like_dom_sf"/>
</dbReference>
<name>A0ABV0RVV8_9TELE</name>
<reference evidence="2 3" key="1">
    <citation type="submission" date="2021-06" db="EMBL/GenBank/DDBJ databases">
        <authorList>
            <person name="Palmer J.M."/>
        </authorList>
    </citation>
    <scope>NUCLEOTIDE SEQUENCE [LARGE SCALE GENOMIC DNA]</scope>
    <source>
        <strain evidence="2 3">XC_2019</strain>
        <tissue evidence="2">Muscle</tissue>
    </source>
</reference>
<gene>
    <name evidence="2" type="ORF">XENOCAPTIV_028892</name>
</gene>
<sequence length="249" mass="28861">CLKATRDKKVEVLKSEISYLLNGLAALQNHELENLKDEVLHQISCVKHSLNFHWEPVKMADLLDMTLLLVQTYGSGFKNKTSGVLEKMKLSLCWEPVTSSPERQEIVDVMIDQLGQQSVEVTRQILIDLKRTDLLQRLPESSSEREGQEEDFSKILLETLDDFGLRDLDKFRWLLQFTCFRRSVPQIPKDQLEHANSSHRLIHLMVERLGQRSLEVAREVLTDMNRRDLLKKLPETSAESKGNYLLCYL</sequence>
<protein>
    <recommendedName>
        <fullName evidence="1">Pyrin domain-containing protein</fullName>
    </recommendedName>
</protein>
<evidence type="ECO:0000313" key="2">
    <source>
        <dbReference type="EMBL" id="MEQ2212296.1"/>
    </source>
</evidence>
<dbReference type="PROSITE" id="PS50824">
    <property type="entry name" value="DAPIN"/>
    <property type="match status" value="1"/>
</dbReference>
<feature type="domain" description="Pyrin" evidence="1">
    <location>
        <begin position="148"/>
        <end position="239"/>
    </location>
</feature>
<dbReference type="InterPro" id="IPR004020">
    <property type="entry name" value="DAPIN"/>
</dbReference>
<dbReference type="SUPFAM" id="SSF47986">
    <property type="entry name" value="DEATH domain"/>
    <property type="match status" value="1"/>
</dbReference>
<dbReference type="Proteomes" id="UP001434883">
    <property type="component" value="Unassembled WGS sequence"/>
</dbReference>
<keyword evidence="3" id="KW-1185">Reference proteome</keyword>
<dbReference type="SMART" id="SM01289">
    <property type="entry name" value="PYRIN"/>
    <property type="match status" value="2"/>
</dbReference>
<evidence type="ECO:0000259" key="1">
    <source>
        <dbReference type="PROSITE" id="PS50824"/>
    </source>
</evidence>
<proteinExistence type="predicted"/>
<organism evidence="2 3">
    <name type="scientific">Xenoophorus captivus</name>
    <dbReference type="NCBI Taxonomy" id="1517983"/>
    <lineage>
        <taxon>Eukaryota</taxon>
        <taxon>Metazoa</taxon>
        <taxon>Chordata</taxon>
        <taxon>Craniata</taxon>
        <taxon>Vertebrata</taxon>
        <taxon>Euteleostomi</taxon>
        <taxon>Actinopterygii</taxon>
        <taxon>Neopterygii</taxon>
        <taxon>Teleostei</taxon>
        <taxon>Neoteleostei</taxon>
        <taxon>Acanthomorphata</taxon>
        <taxon>Ovalentaria</taxon>
        <taxon>Atherinomorphae</taxon>
        <taxon>Cyprinodontiformes</taxon>
        <taxon>Goodeidae</taxon>
        <taxon>Xenoophorus</taxon>
    </lineage>
</organism>
<dbReference type="EMBL" id="JAHRIN010059624">
    <property type="protein sequence ID" value="MEQ2212296.1"/>
    <property type="molecule type" value="Genomic_DNA"/>
</dbReference>
<dbReference type="Gene3D" id="1.10.533.10">
    <property type="entry name" value="Death Domain, Fas"/>
    <property type="match status" value="3"/>
</dbReference>
<evidence type="ECO:0000313" key="3">
    <source>
        <dbReference type="Proteomes" id="UP001434883"/>
    </source>
</evidence>
<comment type="caution">
    <text evidence="2">The sequence shown here is derived from an EMBL/GenBank/DDBJ whole genome shotgun (WGS) entry which is preliminary data.</text>
</comment>
<accession>A0ABV0RVV8</accession>